<dbReference type="PROSITE" id="PS00070">
    <property type="entry name" value="ALDEHYDE_DEHYDR_CYS"/>
    <property type="match status" value="1"/>
</dbReference>
<comment type="caution">
    <text evidence="5">The sequence shown here is derived from an EMBL/GenBank/DDBJ whole genome shotgun (WGS) entry which is preliminary data.</text>
</comment>
<sequence length="572" mass="62739">MVPFWTVPIAIGCGNAVILKPSEKVPLTMTFLAKLFKQAGVPDGIFQIVHGVKPTVDALIEHPTVKAVSFVGTSRVAKLVADKARALNKRALCLGGAKNHLCVLPDANYDMCTTDIMNSFAGSTGQRCMAASVCVLVGPEEKFKLFMELLVKKASALEAGQEPGQVGPVIDQASKDKILRYISEAESRDGAQVLVDGRAWATARPKGFWVGPTILRHGSPQNAACREEIFGPVLSMSPSREITNADLLKYMKGMDRNVNTKLKKVHNDLRAVDKKADAAVEAAQSAQKMAAAEGKGRRFKIVFPQREIRLPDEMGQRKQVAYINAMGLPTLTLANFNAELQQSDLKDDETFQQRVEQSKQDFKAVLSNLRAGGWGKKASGTSGRLALRDPEKEDRSITNPSEIVDAGQKYYSKQFSESRSNLLNIPSWIYGKFKIDKIHDIAPWQFAYREGHSVMDMGSLGYARPMLRVDTFDEAIAIENSNPYGNAACIYTSVGQHSEYFLKRVSAAMLGVNIGVPVPREPFSFGGMNDSSFAASDITGDGAMEFFTQRKKITQKWVPPQDQSVITSSFIS</sequence>
<reference evidence="5" key="1">
    <citation type="submission" date="2023-10" db="EMBL/GenBank/DDBJ databases">
        <authorList>
            <person name="Chen Y."/>
            <person name="Shah S."/>
            <person name="Dougan E. K."/>
            <person name="Thang M."/>
            <person name="Chan C."/>
        </authorList>
    </citation>
    <scope>NUCLEOTIDE SEQUENCE [LARGE SCALE GENOMIC DNA]</scope>
</reference>
<dbReference type="Gene3D" id="3.40.605.10">
    <property type="entry name" value="Aldehyde Dehydrogenase, Chain A, domain 1"/>
    <property type="match status" value="1"/>
</dbReference>
<keyword evidence="3" id="KW-0520">NAD</keyword>
<organism evidence="5 6">
    <name type="scientific">Prorocentrum cordatum</name>
    <dbReference type="NCBI Taxonomy" id="2364126"/>
    <lineage>
        <taxon>Eukaryota</taxon>
        <taxon>Sar</taxon>
        <taxon>Alveolata</taxon>
        <taxon>Dinophyceae</taxon>
        <taxon>Prorocentrales</taxon>
        <taxon>Prorocentraceae</taxon>
        <taxon>Prorocentrum</taxon>
    </lineage>
</organism>
<dbReference type="Pfam" id="PF00171">
    <property type="entry name" value="Aldedh"/>
    <property type="match status" value="2"/>
</dbReference>
<feature type="domain" description="Aldehyde dehydrogenase" evidence="4">
    <location>
        <begin position="1"/>
        <end position="243"/>
    </location>
</feature>
<dbReference type="Proteomes" id="UP001189429">
    <property type="component" value="Unassembled WGS sequence"/>
</dbReference>
<dbReference type="PANTHER" id="PTHR43866:SF4">
    <property type="entry name" value="MALONATE-SEMIALDEHYDE DEHYDROGENASE"/>
    <property type="match status" value="1"/>
</dbReference>
<evidence type="ECO:0000256" key="1">
    <source>
        <dbReference type="ARBA" id="ARBA00013048"/>
    </source>
</evidence>
<feature type="domain" description="Aldehyde dehydrogenase" evidence="4">
    <location>
        <begin position="465"/>
        <end position="553"/>
    </location>
</feature>
<dbReference type="EMBL" id="CAUYUJ010009814">
    <property type="protein sequence ID" value="CAK0827749.1"/>
    <property type="molecule type" value="Genomic_DNA"/>
</dbReference>
<evidence type="ECO:0000313" key="6">
    <source>
        <dbReference type="Proteomes" id="UP001189429"/>
    </source>
</evidence>
<gene>
    <name evidence="5" type="ORF">PCOR1329_LOCUS27205</name>
</gene>
<dbReference type="InterPro" id="IPR016163">
    <property type="entry name" value="Ald_DH_C"/>
</dbReference>
<evidence type="ECO:0000313" key="5">
    <source>
        <dbReference type="EMBL" id="CAK0827749.1"/>
    </source>
</evidence>
<name>A0ABN9S7A1_9DINO</name>
<evidence type="ECO:0000256" key="3">
    <source>
        <dbReference type="ARBA" id="ARBA00023027"/>
    </source>
</evidence>
<dbReference type="SUPFAM" id="SSF53720">
    <property type="entry name" value="ALDH-like"/>
    <property type="match status" value="2"/>
</dbReference>
<dbReference type="EC" id="1.2.1.27" evidence="1"/>
<proteinExistence type="predicted"/>
<protein>
    <recommendedName>
        <fullName evidence="1">methylmalonate-semialdehyde dehydrogenase (CoA acylating)</fullName>
        <ecNumber evidence="1">1.2.1.27</ecNumber>
    </recommendedName>
</protein>
<dbReference type="InterPro" id="IPR015590">
    <property type="entry name" value="Aldehyde_DH_dom"/>
</dbReference>
<keyword evidence="2" id="KW-0560">Oxidoreductase</keyword>
<keyword evidence="6" id="KW-1185">Reference proteome</keyword>
<accession>A0ABN9S7A1</accession>
<evidence type="ECO:0000259" key="4">
    <source>
        <dbReference type="Pfam" id="PF00171"/>
    </source>
</evidence>
<dbReference type="PANTHER" id="PTHR43866">
    <property type="entry name" value="MALONATE-SEMIALDEHYDE DEHYDROGENASE"/>
    <property type="match status" value="1"/>
</dbReference>
<evidence type="ECO:0000256" key="2">
    <source>
        <dbReference type="ARBA" id="ARBA00023002"/>
    </source>
</evidence>
<dbReference type="InterPro" id="IPR016160">
    <property type="entry name" value="Ald_DH_CS_CYS"/>
</dbReference>
<dbReference type="InterPro" id="IPR016162">
    <property type="entry name" value="Ald_DH_N"/>
</dbReference>
<dbReference type="InterPro" id="IPR016161">
    <property type="entry name" value="Ald_DH/histidinol_DH"/>
</dbReference>
<dbReference type="InterPro" id="IPR010061">
    <property type="entry name" value="MeMal-semiAld_DH"/>
</dbReference>
<dbReference type="Gene3D" id="3.40.309.10">
    <property type="entry name" value="Aldehyde Dehydrogenase, Chain A, domain 2"/>
    <property type="match status" value="2"/>
</dbReference>